<reference evidence="2 3" key="1">
    <citation type="submission" date="2020-08" db="EMBL/GenBank/DDBJ databases">
        <title>Bridging the membrane lipid divide: bacteria of the FCB group superphylum have the potential to synthesize archaeal ether lipids.</title>
        <authorList>
            <person name="Villanueva L."/>
            <person name="Von Meijenfeldt F.A.B."/>
            <person name="Westbye A.B."/>
            <person name="Yadav S."/>
            <person name="Hopmans E.C."/>
            <person name="Dutilh B.E."/>
            <person name="Sinninghe Damste J.S."/>
        </authorList>
    </citation>
    <scope>NUCLEOTIDE SEQUENCE [LARGE SCALE GENOMIC DNA]</scope>
    <source>
        <strain evidence="2">NIOZ-UU47</strain>
    </source>
</reference>
<dbReference type="PANTHER" id="PTHR43861">
    <property type="entry name" value="TRANS-ACONITATE 2-METHYLTRANSFERASE-RELATED"/>
    <property type="match status" value="1"/>
</dbReference>
<keyword evidence="2" id="KW-0489">Methyltransferase</keyword>
<evidence type="ECO:0000259" key="1">
    <source>
        <dbReference type="Pfam" id="PF08242"/>
    </source>
</evidence>
<dbReference type="InterPro" id="IPR013217">
    <property type="entry name" value="Methyltransf_12"/>
</dbReference>
<sequence length="443" mass="51232">MEYLQEVRNQYENYPYPYRNPEDEKVRLIYTQDAFLEKINHYCFQGKQSFNNFRALVAGGGTGSAAIFLAEQLRHKKNAEIVYIDISKQSMDVARERAAIRGLDNITWVHNSILDLQELDLGTFDYINCVGVLHHLEDYHTGLRSLGSVLADGGCLGIMVYGKHARAPIYQMQSLMHLIHADEPEMQNRVENTKIILNSLPPSNLYKRNENEWKSEIDEYGDIGLYDLFLHSNDHGFDVLELYDWIENCGFNLVEFIGPKFESKIGYDPKTFIGHPGLLQKIAALPLPRQQAIAELMSGLIQRHSFYLSKKEHTRAQLDNLDNIPFFLRNHPRDIPAQIAQANGKRISLKSPDEISMQFLPGKYTADIFSHLDGERSLKTIFNKVRKQRNSPKLTDKELLDDFRPIYEICNNISWMLLRHSSLPRFDSIEKLQEPVTRKYNQP</sequence>
<dbReference type="InterPro" id="IPR029063">
    <property type="entry name" value="SAM-dependent_MTases_sf"/>
</dbReference>
<dbReference type="Gene3D" id="3.40.50.150">
    <property type="entry name" value="Vaccinia Virus protein VP39"/>
    <property type="match status" value="1"/>
</dbReference>
<evidence type="ECO:0000313" key="3">
    <source>
        <dbReference type="Proteomes" id="UP000614424"/>
    </source>
</evidence>
<gene>
    <name evidence="2" type="ORF">H8E41_09070</name>
</gene>
<evidence type="ECO:0000313" key="2">
    <source>
        <dbReference type="EMBL" id="MBC8318046.1"/>
    </source>
</evidence>
<dbReference type="CDD" id="cd02440">
    <property type="entry name" value="AdoMet_MTases"/>
    <property type="match status" value="1"/>
</dbReference>
<dbReference type="EMBL" id="JACNJZ010000124">
    <property type="protein sequence ID" value="MBC8318046.1"/>
    <property type="molecule type" value="Genomic_DNA"/>
</dbReference>
<protein>
    <submittedName>
        <fullName evidence="2">Methyltransferase</fullName>
    </submittedName>
</protein>
<dbReference type="SUPFAM" id="SSF53335">
    <property type="entry name" value="S-adenosyl-L-methionine-dependent methyltransferases"/>
    <property type="match status" value="1"/>
</dbReference>
<dbReference type="Pfam" id="PF08242">
    <property type="entry name" value="Methyltransf_12"/>
    <property type="match status" value="1"/>
</dbReference>
<accession>A0A8J6NCL5</accession>
<dbReference type="Proteomes" id="UP000614424">
    <property type="component" value="Unassembled WGS sequence"/>
</dbReference>
<name>A0A8J6NCL5_9BACT</name>
<feature type="domain" description="Methyltransferase type 12" evidence="1">
    <location>
        <begin position="58"/>
        <end position="156"/>
    </location>
</feature>
<organism evidence="2 3">
    <name type="scientific">Candidatus Desulfobia pelagia</name>
    <dbReference type="NCBI Taxonomy" id="2841692"/>
    <lineage>
        <taxon>Bacteria</taxon>
        <taxon>Pseudomonadati</taxon>
        <taxon>Thermodesulfobacteriota</taxon>
        <taxon>Desulfobulbia</taxon>
        <taxon>Desulfobulbales</taxon>
        <taxon>Desulfobulbaceae</taxon>
        <taxon>Candidatus Desulfobia</taxon>
    </lineage>
</organism>
<dbReference type="PANTHER" id="PTHR43861:SF1">
    <property type="entry name" value="TRANS-ACONITATE 2-METHYLTRANSFERASE"/>
    <property type="match status" value="1"/>
</dbReference>
<keyword evidence="2" id="KW-0808">Transferase</keyword>
<comment type="caution">
    <text evidence="2">The sequence shown here is derived from an EMBL/GenBank/DDBJ whole genome shotgun (WGS) entry which is preliminary data.</text>
</comment>
<dbReference type="AlphaFoldDB" id="A0A8J6NCL5"/>
<proteinExistence type="predicted"/>
<dbReference type="GO" id="GO:0032259">
    <property type="term" value="P:methylation"/>
    <property type="evidence" value="ECO:0007669"/>
    <property type="project" value="UniProtKB-KW"/>
</dbReference>
<dbReference type="GO" id="GO:0008168">
    <property type="term" value="F:methyltransferase activity"/>
    <property type="evidence" value="ECO:0007669"/>
    <property type="project" value="UniProtKB-KW"/>
</dbReference>